<proteinExistence type="predicted"/>
<sequence>MRTIQTTILGAAVVAAALTAGAPAQAAPTAKSSTTAAAPAAVTAATTAASCQIRVYKPEMRKGHVAATSWAPGCRRTARVSIQLQRKRWYGWQKIASTTYNAPGPKTLYKGCKRGTTFTYRLMGHLMGGGNGYSPTMRAKCP</sequence>
<protein>
    <recommendedName>
        <fullName evidence="4">Secreted protein</fullName>
    </recommendedName>
</protein>
<evidence type="ECO:0000313" key="3">
    <source>
        <dbReference type="Proteomes" id="UP001595851"/>
    </source>
</evidence>
<evidence type="ECO:0000313" key="2">
    <source>
        <dbReference type="EMBL" id="MFC4008462.1"/>
    </source>
</evidence>
<feature type="signal peptide" evidence="1">
    <location>
        <begin position="1"/>
        <end position="26"/>
    </location>
</feature>
<gene>
    <name evidence="2" type="ORF">ACFOY2_14625</name>
</gene>
<reference evidence="3" key="1">
    <citation type="journal article" date="2019" name="Int. J. Syst. Evol. Microbiol.">
        <title>The Global Catalogue of Microorganisms (GCM) 10K type strain sequencing project: providing services to taxonomists for standard genome sequencing and annotation.</title>
        <authorList>
            <consortium name="The Broad Institute Genomics Platform"/>
            <consortium name="The Broad Institute Genome Sequencing Center for Infectious Disease"/>
            <person name="Wu L."/>
            <person name="Ma J."/>
        </authorList>
    </citation>
    <scope>NUCLEOTIDE SEQUENCE [LARGE SCALE GENOMIC DNA]</scope>
    <source>
        <strain evidence="3">TBRC 1276</strain>
    </source>
</reference>
<keyword evidence="1" id="KW-0732">Signal</keyword>
<keyword evidence="3" id="KW-1185">Reference proteome</keyword>
<feature type="chain" id="PRO_5045141284" description="Secreted protein" evidence="1">
    <location>
        <begin position="27"/>
        <end position="142"/>
    </location>
</feature>
<dbReference type="RefSeq" id="WP_379528523.1">
    <property type="nucleotide sequence ID" value="NZ_JBHSBI010000006.1"/>
</dbReference>
<evidence type="ECO:0000256" key="1">
    <source>
        <dbReference type="SAM" id="SignalP"/>
    </source>
</evidence>
<evidence type="ECO:0008006" key="4">
    <source>
        <dbReference type="Google" id="ProtNLM"/>
    </source>
</evidence>
<organism evidence="2 3">
    <name type="scientific">Nonomuraea purpurea</name>
    <dbReference type="NCBI Taxonomy" id="1849276"/>
    <lineage>
        <taxon>Bacteria</taxon>
        <taxon>Bacillati</taxon>
        <taxon>Actinomycetota</taxon>
        <taxon>Actinomycetes</taxon>
        <taxon>Streptosporangiales</taxon>
        <taxon>Streptosporangiaceae</taxon>
        <taxon>Nonomuraea</taxon>
    </lineage>
</organism>
<name>A0ABV8G369_9ACTN</name>
<comment type="caution">
    <text evidence="2">The sequence shown here is derived from an EMBL/GenBank/DDBJ whole genome shotgun (WGS) entry which is preliminary data.</text>
</comment>
<accession>A0ABV8G369</accession>
<dbReference type="Proteomes" id="UP001595851">
    <property type="component" value="Unassembled WGS sequence"/>
</dbReference>
<dbReference type="EMBL" id="JBHSBI010000006">
    <property type="protein sequence ID" value="MFC4008462.1"/>
    <property type="molecule type" value="Genomic_DNA"/>
</dbReference>